<feature type="region of interest" description="Disordered" evidence="1">
    <location>
        <begin position="1"/>
        <end position="37"/>
    </location>
</feature>
<feature type="transmembrane region" description="Helical" evidence="2">
    <location>
        <begin position="253"/>
        <end position="270"/>
    </location>
</feature>
<evidence type="ECO:0000256" key="2">
    <source>
        <dbReference type="SAM" id="Phobius"/>
    </source>
</evidence>
<feature type="transmembrane region" description="Helical" evidence="2">
    <location>
        <begin position="301"/>
        <end position="321"/>
    </location>
</feature>
<comment type="caution">
    <text evidence="3">The sequence shown here is derived from an EMBL/GenBank/DDBJ whole genome shotgun (WGS) entry which is preliminary data.</text>
</comment>
<evidence type="ECO:0000313" key="3">
    <source>
        <dbReference type="EMBL" id="GIJ65222.1"/>
    </source>
</evidence>
<feature type="compositionally biased region" description="Basic and acidic residues" evidence="1">
    <location>
        <begin position="12"/>
        <end position="21"/>
    </location>
</feature>
<dbReference type="EMBL" id="BOPH01000001">
    <property type="protein sequence ID" value="GIJ65222.1"/>
    <property type="molecule type" value="Genomic_DNA"/>
</dbReference>
<feature type="transmembrane region" description="Helical" evidence="2">
    <location>
        <begin position="78"/>
        <end position="100"/>
    </location>
</feature>
<feature type="transmembrane region" description="Helical" evidence="2">
    <location>
        <begin position="276"/>
        <end position="294"/>
    </location>
</feature>
<feature type="transmembrane region" description="Helical" evidence="2">
    <location>
        <begin position="341"/>
        <end position="360"/>
    </location>
</feature>
<keyword evidence="3" id="KW-0808">Transferase</keyword>
<evidence type="ECO:0000313" key="4">
    <source>
        <dbReference type="Proteomes" id="UP000635606"/>
    </source>
</evidence>
<dbReference type="AlphaFoldDB" id="A0A8J3ZJH6"/>
<organism evidence="3 4">
    <name type="scientific">Virgisporangium ochraceum</name>
    <dbReference type="NCBI Taxonomy" id="65505"/>
    <lineage>
        <taxon>Bacteria</taxon>
        <taxon>Bacillati</taxon>
        <taxon>Actinomycetota</taxon>
        <taxon>Actinomycetes</taxon>
        <taxon>Micromonosporales</taxon>
        <taxon>Micromonosporaceae</taxon>
        <taxon>Virgisporangium</taxon>
    </lineage>
</organism>
<reference evidence="3" key="1">
    <citation type="submission" date="2021-01" db="EMBL/GenBank/DDBJ databases">
        <title>Whole genome shotgun sequence of Virgisporangium ochraceum NBRC 16418.</title>
        <authorList>
            <person name="Komaki H."/>
            <person name="Tamura T."/>
        </authorList>
    </citation>
    <scope>NUCLEOTIDE SEQUENCE</scope>
    <source>
        <strain evidence="3">NBRC 16418</strain>
    </source>
</reference>
<feature type="transmembrane region" description="Helical" evidence="2">
    <location>
        <begin position="477"/>
        <end position="495"/>
    </location>
</feature>
<gene>
    <name evidence="3" type="ORF">Voc01_001390</name>
</gene>
<feature type="transmembrane region" description="Helical" evidence="2">
    <location>
        <begin position="450"/>
        <end position="470"/>
    </location>
</feature>
<accession>A0A8J3ZJH6</accession>
<feature type="transmembrane region" description="Helical" evidence="2">
    <location>
        <begin position="148"/>
        <end position="168"/>
    </location>
</feature>
<feature type="compositionally biased region" description="Pro residues" evidence="1">
    <location>
        <begin position="66"/>
        <end position="75"/>
    </location>
</feature>
<feature type="transmembrane region" description="Helical" evidence="2">
    <location>
        <begin position="427"/>
        <end position="444"/>
    </location>
</feature>
<keyword evidence="2" id="KW-0472">Membrane</keyword>
<keyword evidence="2" id="KW-1133">Transmembrane helix</keyword>
<protein>
    <submittedName>
        <fullName evidence="3">Glycosyl transferase</fullName>
    </submittedName>
</protein>
<feature type="region of interest" description="Disordered" evidence="1">
    <location>
        <begin position="55"/>
        <end position="75"/>
    </location>
</feature>
<feature type="transmembrane region" description="Helical" evidence="2">
    <location>
        <begin position="398"/>
        <end position="415"/>
    </location>
</feature>
<keyword evidence="4" id="KW-1185">Reference proteome</keyword>
<proteinExistence type="predicted"/>
<name>A0A8J3ZJH6_9ACTN</name>
<dbReference type="Proteomes" id="UP000635606">
    <property type="component" value="Unassembled WGS sequence"/>
</dbReference>
<sequence length="643" mass="67653">MVPQVRSAAPTDDGRPDDDTHVTATPPRQRTEAASDDSTAIRIVNLIGADRPSRVINAKLPRRAEPQPPPEPAPPRRVWHDLAVCFGFVLVAALLTAGLWPDPHTRQLSLGANDQVLSEWFLAYDARVYAGDFSLVTDRLNAPDGVSLLANASVILLGLMLGPVTLAFGAPVSFALAIGLNLAVTASGWYLLLARALGRHRFAAAVGGLLAGFGPGMISQSNGHPHITAQWLVPALVWCVLRLADPGRERRQQLITGALLGFLVTLQYHLGPEVLMITAFGLFLFCAAYAAAAWPDARPRLSGLASGLGITFGVAAMLLAYPLWLQFAGPQHVRGGPFPSYYFGLDAASLTTISPLALGGDRAAANLSTDPAEYNGFFGIPLLLAIAGITLWLWRRPVAVACAAAAAAMVVLALGPRLTVDGEQTGIALPFALIDGLPGVSAALPGRFALAAGPLFAVLVALAVDTALAVTDGWTRLIVPVAVLAALAPVAPTPLPTEERPAVPRYFTAGMWRGCVGDGGVLVPVPLPEPRRPESMRWAAAADTRFALPEGSFIGPYGTGGTASLGAFPRPTSLLLAQVADTGQVPVITDAQRADALADARFWGARCFVLAAQRNDAPLRDTVEQLLGFPPQRVADVDVWKLT</sequence>
<dbReference type="GO" id="GO:0016740">
    <property type="term" value="F:transferase activity"/>
    <property type="evidence" value="ECO:0007669"/>
    <property type="project" value="UniProtKB-KW"/>
</dbReference>
<feature type="transmembrane region" description="Helical" evidence="2">
    <location>
        <begin position="174"/>
        <end position="193"/>
    </location>
</feature>
<feature type="transmembrane region" description="Helical" evidence="2">
    <location>
        <begin position="372"/>
        <end position="392"/>
    </location>
</feature>
<keyword evidence="2" id="KW-0812">Transmembrane</keyword>
<evidence type="ECO:0000256" key="1">
    <source>
        <dbReference type="SAM" id="MobiDB-lite"/>
    </source>
</evidence>